<gene>
    <name evidence="2" type="ORF">UABAM_05979</name>
</gene>
<dbReference type="PANTHER" id="PTHR12147">
    <property type="entry name" value="METALLOPEPTIDASE M28 FAMILY MEMBER"/>
    <property type="match status" value="1"/>
</dbReference>
<sequence>MKLKCLCIIAISCCYTFADKHKDVDVKTKIQQAVYMLSETIGERNPYKYEKLQQAATYIDKEIPTSFTRKHQTYTIQGKSYTNLAFEKKGKSEEIIVIGAHYDSAWGTPGADDNASGVAAMIVLAHLLQDYTSPYTLRFVAFTLEEPPYFATPNMGSARYAAQMSANSEKVKIMICLEMLGFFSKQHIQKYPNPALKSMYPKHADYIAVVSKFSDRMITSQFHTALKKYNSLSTQLLIAPPILEGVDFSDHRSFWRYGYPALMVTDTSFYRNHHYHKATDTPDTLDYKKMATLTTALAKAIKDIK</sequence>
<dbReference type="AlphaFoldDB" id="A0A5S9ITP8"/>
<feature type="domain" description="Peptidase M28" evidence="1">
    <location>
        <begin position="83"/>
        <end position="299"/>
    </location>
</feature>
<dbReference type="RefSeq" id="WP_151971583.1">
    <property type="nucleotide sequence ID" value="NZ_AP019860.1"/>
</dbReference>
<dbReference type="GO" id="GO:0006508">
    <property type="term" value="P:proteolysis"/>
    <property type="evidence" value="ECO:0007669"/>
    <property type="project" value="InterPro"/>
</dbReference>
<evidence type="ECO:0000313" key="2">
    <source>
        <dbReference type="EMBL" id="BBM87567.1"/>
    </source>
</evidence>
<protein>
    <recommendedName>
        <fullName evidence="1">Peptidase M28 domain-containing protein</fullName>
    </recommendedName>
</protein>
<name>A0A5S9ITP8_UABAM</name>
<dbReference type="EMBL" id="AP019860">
    <property type="protein sequence ID" value="BBM87567.1"/>
    <property type="molecule type" value="Genomic_DNA"/>
</dbReference>
<keyword evidence="3" id="KW-1185">Reference proteome</keyword>
<evidence type="ECO:0000313" key="3">
    <source>
        <dbReference type="Proteomes" id="UP000326354"/>
    </source>
</evidence>
<dbReference type="SUPFAM" id="SSF53187">
    <property type="entry name" value="Zn-dependent exopeptidases"/>
    <property type="match status" value="1"/>
</dbReference>
<organism evidence="2 3">
    <name type="scientific">Uabimicrobium amorphum</name>
    <dbReference type="NCBI Taxonomy" id="2596890"/>
    <lineage>
        <taxon>Bacteria</taxon>
        <taxon>Pseudomonadati</taxon>
        <taxon>Planctomycetota</taxon>
        <taxon>Candidatus Uabimicrobiia</taxon>
        <taxon>Candidatus Uabimicrobiales</taxon>
        <taxon>Candidatus Uabimicrobiaceae</taxon>
        <taxon>Candidatus Uabimicrobium</taxon>
    </lineage>
</organism>
<proteinExistence type="predicted"/>
<dbReference type="GO" id="GO:0008235">
    <property type="term" value="F:metalloexopeptidase activity"/>
    <property type="evidence" value="ECO:0007669"/>
    <property type="project" value="InterPro"/>
</dbReference>
<dbReference type="InterPro" id="IPR045175">
    <property type="entry name" value="M28_fam"/>
</dbReference>
<dbReference type="Pfam" id="PF04389">
    <property type="entry name" value="Peptidase_M28"/>
    <property type="match status" value="1"/>
</dbReference>
<dbReference type="Proteomes" id="UP000326354">
    <property type="component" value="Chromosome"/>
</dbReference>
<dbReference type="Gene3D" id="3.40.630.10">
    <property type="entry name" value="Zn peptidases"/>
    <property type="match status" value="1"/>
</dbReference>
<dbReference type="PANTHER" id="PTHR12147:SF26">
    <property type="entry name" value="PEPTIDASE M28 DOMAIN-CONTAINING PROTEIN"/>
    <property type="match status" value="1"/>
</dbReference>
<dbReference type="KEGG" id="uam:UABAM_05979"/>
<reference evidence="2 3" key="1">
    <citation type="submission" date="2019-08" db="EMBL/GenBank/DDBJ databases">
        <title>Complete genome sequence of Candidatus Uab amorphum.</title>
        <authorList>
            <person name="Shiratori T."/>
            <person name="Suzuki S."/>
            <person name="Kakizawa Y."/>
            <person name="Ishida K."/>
        </authorList>
    </citation>
    <scope>NUCLEOTIDE SEQUENCE [LARGE SCALE GENOMIC DNA]</scope>
    <source>
        <strain evidence="2 3">SRT547</strain>
    </source>
</reference>
<accession>A0A5S9ITP8</accession>
<dbReference type="InterPro" id="IPR007484">
    <property type="entry name" value="Peptidase_M28"/>
</dbReference>
<dbReference type="OrthoDB" id="9762302at2"/>
<evidence type="ECO:0000259" key="1">
    <source>
        <dbReference type="Pfam" id="PF04389"/>
    </source>
</evidence>